<accession>A0ABY3TEL4</accession>
<evidence type="ECO:0000313" key="6">
    <source>
        <dbReference type="Proteomes" id="UP001055337"/>
    </source>
</evidence>
<reference evidence="5" key="1">
    <citation type="submission" date="2022-08" db="EMBL/GenBank/DDBJ databases">
        <title>Whole genome sequencing of non-tuberculosis mycobacteria type-strains.</title>
        <authorList>
            <person name="Igarashi Y."/>
            <person name="Osugi A."/>
            <person name="Mitarai S."/>
        </authorList>
    </citation>
    <scope>NUCLEOTIDE SEQUENCE</scope>
    <source>
        <strain evidence="5">JCM 16369</strain>
    </source>
</reference>
<dbReference type="InterPro" id="IPR036388">
    <property type="entry name" value="WH-like_DNA-bd_sf"/>
</dbReference>
<dbReference type="InterPro" id="IPR036390">
    <property type="entry name" value="WH_DNA-bd_sf"/>
</dbReference>
<dbReference type="InterPro" id="IPR002577">
    <property type="entry name" value="HTH_HxlR"/>
</dbReference>
<gene>
    <name evidence="5" type="ORF">MI149_19545</name>
</gene>
<feature type="domain" description="HTH hxlR-type" evidence="4">
    <location>
        <begin position="25"/>
        <end position="104"/>
    </location>
</feature>
<organism evidence="5 6">
    <name type="scientific">Mycolicibacterium crocinum</name>
    <dbReference type="NCBI Taxonomy" id="388459"/>
    <lineage>
        <taxon>Bacteria</taxon>
        <taxon>Bacillati</taxon>
        <taxon>Actinomycetota</taxon>
        <taxon>Actinomycetes</taxon>
        <taxon>Mycobacteriales</taxon>
        <taxon>Mycobacteriaceae</taxon>
        <taxon>Mycolicibacterium</taxon>
    </lineage>
</organism>
<evidence type="ECO:0000256" key="1">
    <source>
        <dbReference type="ARBA" id="ARBA00023015"/>
    </source>
</evidence>
<keyword evidence="6" id="KW-1185">Reference proteome</keyword>
<dbReference type="Pfam" id="PF01638">
    <property type="entry name" value="HxlR"/>
    <property type="match status" value="1"/>
</dbReference>
<dbReference type="SUPFAM" id="SSF46785">
    <property type="entry name" value="Winged helix' DNA-binding domain"/>
    <property type="match status" value="1"/>
</dbReference>
<keyword evidence="3" id="KW-0804">Transcription</keyword>
<dbReference type="CDD" id="cd00090">
    <property type="entry name" value="HTH_ARSR"/>
    <property type="match status" value="1"/>
</dbReference>
<keyword evidence="1" id="KW-0805">Transcription regulation</keyword>
<dbReference type="InterPro" id="IPR011991">
    <property type="entry name" value="ArsR-like_HTH"/>
</dbReference>
<dbReference type="PANTHER" id="PTHR33204">
    <property type="entry name" value="TRANSCRIPTIONAL REGULATOR, MARR FAMILY"/>
    <property type="match status" value="1"/>
</dbReference>
<evidence type="ECO:0000259" key="4">
    <source>
        <dbReference type="Pfam" id="PF01638"/>
    </source>
</evidence>
<dbReference type="Gene3D" id="1.10.10.10">
    <property type="entry name" value="Winged helix-like DNA-binding domain superfamily/Winged helix DNA-binding domain"/>
    <property type="match status" value="1"/>
</dbReference>
<evidence type="ECO:0000313" key="5">
    <source>
        <dbReference type="EMBL" id="ULN39893.1"/>
    </source>
</evidence>
<protein>
    <submittedName>
        <fullName evidence="5">Helix-turn-helix transcriptional regulator</fullName>
    </submittedName>
</protein>
<dbReference type="RefSeq" id="WP_240176766.1">
    <property type="nucleotide sequence ID" value="NZ_CP092362.2"/>
</dbReference>
<evidence type="ECO:0000256" key="2">
    <source>
        <dbReference type="ARBA" id="ARBA00023125"/>
    </source>
</evidence>
<evidence type="ECO:0000256" key="3">
    <source>
        <dbReference type="ARBA" id="ARBA00023163"/>
    </source>
</evidence>
<dbReference type="Proteomes" id="UP001055337">
    <property type="component" value="Chromosome"/>
</dbReference>
<dbReference type="EMBL" id="CP092362">
    <property type="protein sequence ID" value="ULN39893.1"/>
    <property type="molecule type" value="Genomic_DNA"/>
</dbReference>
<dbReference type="PANTHER" id="PTHR33204:SF37">
    <property type="entry name" value="HTH-TYPE TRANSCRIPTIONAL REGULATOR YODB"/>
    <property type="match status" value="1"/>
</dbReference>
<name>A0ABY3TEL4_9MYCO</name>
<keyword evidence="2" id="KW-0238">DNA-binding</keyword>
<proteinExistence type="predicted"/>
<sequence>MNVPKVGRPVRGSSSGRPIMVVLDVLGRRGALRVLWELRDGPLNFRALQEACETNPGSLNARLKDLRELGTVVHDDGGYRLTDSGHSLMKTLNSLQSWSERWASGTQSQS</sequence>